<dbReference type="OrthoDB" id="543156at2759"/>
<proteinExistence type="inferred from homology"/>
<evidence type="ECO:0000313" key="3">
    <source>
        <dbReference type="EMBL" id="CUF07785.1"/>
    </source>
</evidence>
<dbReference type="InterPro" id="IPR029062">
    <property type="entry name" value="Class_I_gatase-like"/>
</dbReference>
<evidence type="ECO:0000259" key="2">
    <source>
        <dbReference type="Pfam" id="PF01965"/>
    </source>
</evidence>
<dbReference type="InterPro" id="IPR006286">
    <property type="entry name" value="C56_PfpI-like"/>
</dbReference>
<accession>A0A0S4IPP1</accession>
<dbReference type="InterPro" id="IPR002818">
    <property type="entry name" value="DJ-1/PfpI"/>
</dbReference>
<dbReference type="PANTHER" id="PTHR42733:SF13">
    <property type="entry name" value="DJ-1_PFPI DOMAIN-CONTAINING PROTEIN"/>
    <property type="match status" value="1"/>
</dbReference>
<gene>
    <name evidence="3" type="ORF">BSAL_58965</name>
</gene>
<comment type="similarity">
    <text evidence="1">Belongs to the peptidase C56 family.</text>
</comment>
<dbReference type="SUPFAM" id="SSF52317">
    <property type="entry name" value="Class I glutamine amidotransferase-like"/>
    <property type="match status" value="1"/>
</dbReference>
<protein>
    <submittedName>
        <fullName evidence="3">Peptidase, putative</fullName>
    </submittedName>
</protein>
<reference evidence="4" key="1">
    <citation type="submission" date="2015-09" db="EMBL/GenBank/DDBJ databases">
        <authorList>
            <consortium name="Pathogen Informatics"/>
        </authorList>
    </citation>
    <scope>NUCLEOTIDE SEQUENCE [LARGE SCALE GENOMIC DNA]</scope>
    <source>
        <strain evidence="4">Lake Konstanz</strain>
    </source>
</reference>
<dbReference type="PANTHER" id="PTHR42733">
    <property type="entry name" value="DJ-1 PROTEIN"/>
    <property type="match status" value="1"/>
</dbReference>
<sequence length="193" mass="21601">MLRCDGAHLFPPSFTSASDMSRQRVAVVLAEEWYECLELHYPRLRLIEEGFVVHVVGPQAGQTYKASDMSRQRVAVVLAEEWYECLELHYPRLRLIEEGFVVHVVGPQAGQTYKSKEGYWAKSTATVGDVDPNLVDILVVPGGFCPDRLRRYPEILSFVSSCWNEGNGAAVGFICHGAWVPISARIVKGTCRD</sequence>
<name>A0A0S4IPP1_BODSA</name>
<evidence type="ECO:0000313" key="4">
    <source>
        <dbReference type="Proteomes" id="UP000051952"/>
    </source>
</evidence>
<organism evidence="3 4">
    <name type="scientific">Bodo saltans</name>
    <name type="common">Flagellated protozoan</name>
    <dbReference type="NCBI Taxonomy" id="75058"/>
    <lineage>
        <taxon>Eukaryota</taxon>
        <taxon>Discoba</taxon>
        <taxon>Euglenozoa</taxon>
        <taxon>Kinetoplastea</taxon>
        <taxon>Metakinetoplastina</taxon>
        <taxon>Eubodonida</taxon>
        <taxon>Bodonidae</taxon>
        <taxon>Bodo</taxon>
    </lineage>
</organism>
<dbReference type="Gene3D" id="3.40.50.880">
    <property type="match status" value="1"/>
</dbReference>
<dbReference type="VEuPathDB" id="TriTrypDB:BSAL_58965"/>
<dbReference type="AlphaFoldDB" id="A0A0S4IPP1"/>
<dbReference type="EMBL" id="CYKH01000238">
    <property type="protein sequence ID" value="CUF07785.1"/>
    <property type="molecule type" value="Genomic_DNA"/>
</dbReference>
<dbReference type="Pfam" id="PF01965">
    <property type="entry name" value="DJ-1_PfpI"/>
    <property type="match status" value="1"/>
</dbReference>
<evidence type="ECO:0000256" key="1">
    <source>
        <dbReference type="ARBA" id="ARBA00008542"/>
    </source>
</evidence>
<keyword evidence="4" id="KW-1185">Reference proteome</keyword>
<feature type="domain" description="DJ-1/PfpI" evidence="2">
    <location>
        <begin position="73"/>
        <end position="189"/>
    </location>
</feature>
<dbReference type="Proteomes" id="UP000051952">
    <property type="component" value="Unassembled WGS sequence"/>
</dbReference>